<comment type="pathway">
    <text evidence="13">Cofactor biosynthesis; ubiquinone biosynthesis.</text>
</comment>
<dbReference type="InterPro" id="IPR030470">
    <property type="entry name" value="UbiA_prenylTrfase_CS"/>
</dbReference>
<dbReference type="InterPro" id="IPR000537">
    <property type="entry name" value="UbiA_prenyltransferase"/>
</dbReference>
<protein>
    <recommendedName>
        <fullName evidence="13">4-hydroxybenzoate polyprenyltransferase, mitochondrial</fullName>
        <shortName evidence="13">4-HB polyprenyltransferase</shortName>
        <ecNumber evidence="13">2.5.1.39</ecNumber>
    </recommendedName>
    <alternativeName>
        <fullName evidence="13">Para-hydroxybenzoate--polyprenyltransferase</fullName>
        <shortName evidence="13">PHB:PPT</shortName>
        <shortName evidence="13">PHB:polyprenyltransferase</shortName>
    </alternativeName>
</protein>
<accession>A0A6S7FUK3</accession>
<dbReference type="GO" id="GO:0008299">
    <property type="term" value="P:isoprenoid biosynthetic process"/>
    <property type="evidence" value="ECO:0007669"/>
    <property type="project" value="UniProtKB-UniRule"/>
</dbReference>
<feature type="transmembrane region" description="Helical" evidence="13">
    <location>
        <begin position="261"/>
        <end position="282"/>
    </location>
</feature>
<evidence type="ECO:0000256" key="2">
    <source>
        <dbReference type="ARBA" id="ARBA00004141"/>
    </source>
</evidence>
<evidence type="ECO:0000256" key="4">
    <source>
        <dbReference type="ARBA" id="ARBA00022679"/>
    </source>
</evidence>
<name>A0A6S7FUK3_PARCT</name>
<reference evidence="14" key="1">
    <citation type="submission" date="2020-04" db="EMBL/GenBank/DDBJ databases">
        <authorList>
            <person name="Alioto T."/>
            <person name="Alioto T."/>
            <person name="Gomez Garrido J."/>
        </authorList>
    </citation>
    <scope>NUCLEOTIDE SEQUENCE</scope>
    <source>
        <strain evidence="14">A484AB</strain>
    </source>
</reference>
<dbReference type="Gene3D" id="1.10.357.140">
    <property type="entry name" value="UbiA prenyltransferase"/>
    <property type="match status" value="1"/>
</dbReference>
<dbReference type="AlphaFoldDB" id="A0A6S7FUK3"/>
<keyword evidence="13" id="KW-0999">Mitochondrion inner membrane</keyword>
<dbReference type="Gene3D" id="1.20.120.1780">
    <property type="entry name" value="UbiA prenyltransferase"/>
    <property type="match status" value="1"/>
</dbReference>
<evidence type="ECO:0000256" key="8">
    <source>
        <dbReference type="ARBA" id="ARBA00023136"/>
    </source>
</evidence>
<dbReference type="Pfam" id="PF01040">
    <property type="entry name" value="UbiA"/>
    <property type="match status" value="1"/>
</dbReference>
<comment type="catalytic activity">
    <reaction evidence="11">
        <text>all-trans-nonaprenyl diphosphate + 4-hydroxybenzoate = 4-hydroxy-3-(all-trans-nonaprenyl)benzoate + diphosphate</text>
        <dbReference type="Rhea" id="RHEA:17709"/>
        <dbReference type="ChEBI" id="CHEBI:17879"/>
        <dbReference type="ChEBI" id="CHEBI:33019"/>
        <dbReference type="ChEBI" id="CHEBI:58391"/>
        <dbReference type="ChEBI" id="CHEBI:84502"/>
        <dbReference type="EC" id="2.5.1.39"/>
    </reaction>
    <physiologicalReaction direction="left-to-right" evidence="11">
        <dbReference type="Rhea" id="RHEA:17710"/>
    </physiologicalReaction>
</comment>
<dbReference type="GO" id="GO:0005743">
    <property type="term" value="C:mitochondrial inner membrane"/>
    <property type="evidence" value="ECO:0007669"/>
    <property type="project" value="UniProtKB-SubCell"/>
</dbReference>
<keyword evidence="8 13" id="KW-0472">Membrane</keyword>
<gene>
    <name evidence="14" type="ORF">PACLA_8A041746</name>
</gene>
<dbReference type="Proteomes" id="UP001152795">
    <property type="component" value="Unassembled WGS sequence"/>
</dbReference>
<comment type="similarity">
    <text evidence="3 13">Belongs to the UbiA prenyltransferase family.</text>
</comment>
<dbReference type="OrthoDB" id="18170at2759"/>
<dbReference type="HAMAP" id="MF_01635">
    <property type="entry name" value="UbiA"/>
    <property type="match status" value="1"/>
</dbReference>
<evidence type="ECO:0000256" key="13">
    <source>
        <dbReference type="HAMAP-Rule" id="MF_03189"/>
    </source>
</evidence>
<organism evidence="14 15">
    <name type="scientific">Paramuricea clavata</name>
    <name type="common">Red gorgonian</name>
    <name type="synonym">Violescent sea-whip</name>
    <dbReference type="NCBI Taxonomy" id="317549"/>
    <lineage>
        <taxon>Eukaryota</taxon>
        <taxon>Metazoa</taxon>
        <taxon>Cnidaria</taxon>
        <taxon>Anthozoa</taxon>
        <taxon>Octocorallia</taxon>
        <taxon>Malacalcyonacea</taxon>
        <taxon>Plexauridae</taxon>
        <taxon>Paramuricea</taxon>
    </lineage>
</organism>
<comment type="cofactor">
    <cofactor evidence="1 13">
        <name>Mg(2+)</name>
        <dbReference type="ChEBI" id="CHEBI:18420"/>
    </cofactor>
</comment>
<dbReference type="NCBIfam" id="TIGR01474">
    <property type="entry name" value="ubiA_proteo"/>
    <property type="match status" value="1"/>
</dbReference>
<feature type="transmembrane region" description="Helical" evidence="13">
    <location>
        <begin position="328"/>
        <end position="349"/>
    </location>
</feature>
<evidence type="ECO:0000256" key="6">
    <source>
        <dbReference type="ARBA" id="ARBA00022692"/>
    </source>
</evidence>
<comment type="subcellular location">
    <subcellularLocation>
        <location evidence="2">Membrane</location>
        <topology evidence="2">Multi-pass membrane protein</topology>
    </subcellularLocation>
    <subcellularLocation>
        <location evidence="13">Mitochondrion inner membrane</location>
        <topology evidence="13">Multi-pass membrane protein</topology>
        <orientation evidence="13">Matrix side</orientation>
    </subcellularLocation>
</comment>
<comment type="catalytic activity">
    <reaction evidence="12">
        <text>an all-trans-polyprenyl diphosphate + 4-hydroxybenzoate = a 4-hydroxy-3-(all-trans-polyprenyl)benzoate + diphosphate</text>
        <dbReference type="Rhea" id="RHEA:44504"/>
        <dbReference type="Rhea" id="RHEA-COMP:9514"/>
        <dbReference type="Rhea" id="RHEA-COMP:9564"/>
        <dbReference type="ChEBI" id="CHEBI:17879"/>
        <dbReference type="ChEBI" id="CHEBI:33019"/>
        <dbReference type="ChEBI" id="CHEBI:58914"/>
        <dbReference type="ChEBI" id="CHEBI:78396"/>
        <dbReference type="EC" id="2.5.1.39"/>
    </reaction>
    <physiologicalReaction direction="left-to-right" evidence="12">
        <dbReference type="Rhea" id="RHEA:44505"/>
    </physiologicalReaction>
</comment>
<dbReference type="GO" id="GO:0006744">
    <property type="term" value="P:ubiquinone biosynthetic process"/>
    <property type="evidence" value="ECO:0007669"/>
    <property type="project" value="UniProtKB-UniRule"/>
</dbReference>
<evidence type="ECO:0000256" key="1">
    <source>
        <dbReference type="ARBA" id="ARBA00001946"/>
    </source>
</evidence>
<dbReference type="PROSITE" id="PS00943">
    <property type="entry name" value="UBIA"/>
    <property type="match status" value="1"/>
</dbReference>
<feature type="transmembrane region" description="Helical" evidence="13">
    <location>
        <begin position="288"/>
        <end position="307"/>
    </location>
</feature>
<dbReference type="InterPro" id="IPR006370">
    <property type="entry name" value="HB_polyprenyltransferase-like"/>
</dbReference>
<dbReference type="InterPro" id="IPR039653">
    <property type="entry name" value="Prenyltransferase"/>
</dbReference>
<keyword evidence="6 13" id="KW-0812">Transmembrane</keyword>
<dbReference type="CDD" id="cd13959">
    <property type="entry name" value="PT_UbiA_COQ2"/>
    <property type="match status" value="1"/>
</dbReference>
<dbReference type="FunFam" id="1.20.120.1780:FF:000001">
    <property type="entry name" value="4-hydroxybenzoate octaprenyltransferase"/>
    <property type="match status" value="1"/>
</dbReference>
<dbReference type="EMBL" id="CACRXK020000203">
    <property type="protein sequence ID" value="CAB3979486.1"/>
    <property type="molecule type" value="Genomic_DNA"/>
</dbReference>
<dbReference type="PANTHER" id="PTHR11048:SF28">
    <property type="entry name" value="4-HYDROXYBENZOATE POLYPRENYLTRANSFERASE, MITOCHONDRIAL"/>
    <property type="match status" value="1"/>
</dbReference>
<comment type="caution">
    <text evidence="14">The sequence shown here is derived from an EMBL/GenBank/DDBJ whole genome shotgun (WGS) entry which is preliminary data.</text>
</comment>
<evidence type="ECO:0000313" key="15">
    <source>
        <dbReference type="Proteomes" id="UP001152795"/>
    </source>
</evidence>
<evidence type="ECO:0000256" key="3">
    <source>
        <dbReference type="ARBA" id="ARBA00005985"/>
    </source>
</evidence>
<evidence type="ECO:0000256" key="9">
    <source>
        <dbReference type="ARBA" id="ARBA00023229"/>
    </source>
</evidence>
<evidence type="ECO:0000256" key="10">
    <source>
        <dbReference type="ARBA" id="ARBA00049890"/>
    </source>
</evidence>
<dbReference type="GO" id="GO:0008412">
    <property type="term" value="F:4-hydroxybenzoate polyprenyltransferase activity"/>
    <property type="evidence" value="ECO:0007669"/>
    <property type="project" value="UniProtKB-EC"/>
</dbReference>
<keyword evidence="9 13" id="KW-0414">Isoprene biosynthesis</keyword>
<evidence type="ECO:0000256" key="7">
    <source>
        <dbReference type="ARBA" id="ARBA00022989"/>
    </source>
</evidence>
<keyword evidence="4 13" id="KW-0808">Transferase</keyword>
<evidence type="ECO:0000256" key="11">
    <source>
        <dbReference type="ARBA" id="ARBA00050454"/>
    </source>
</evidence>
<comment type="function">
    <text evidence="13">Catalyzes the prenylation of para-hydroxybenzoate (PHB) with an all-trans polyprenyl group. Mediates the second step in the final reaction sequence of coenzyme Q (CoQ) biosynthesis, which is the condensation of the polyisoprenoid side chain with PHB, generating the first membrane-bound Q intermediate.</text>
</comment>
<dbReference type="EC" id="2.5.1.39" evidence="13"/>
<evidence type="ECO:0000313" key="14">
    <source>
        <dbReference type="EMBL" id="CAB3979486.1"/>
    </source>
</evidence>
<sequence>MIWLANVWNRFGGPFKSQQSILKFARCGYLGHVSTEHHNTNIKPDPYKYDGTCSPSFPNNTTSTVFRPQIYFGYRDTYLTKNKTAFFQSIHNDQNLAVKHSRYLNAGNQNSDINQSWVTRFPKSVQPYLVLSRMDRPIGYWLLFLPGAWSISLAAYASSMPNIQLLTLFFVGAVLMRNAGCVINDMWDSDLDKKVARTSTRPIASGDINHFQALVFLASQLSISLGILLSLNQYSIILGASSLLLVASYPLMKRITYWPQLALGLTFNWGCLLGWSAVTGSLDLSVCLPLYVAAVSWTIFYDTIYAFQDVEDDRWVGVKSTALLFGDNAKLCLTGFAAVTVANLIAVGINTSQTWPYYLGLMAATSHLTWQVATVDLSEPKDCLSKFKSNRWLGILLWMSIVTGTLWKSEQENTETCKDCATTT</sequence>
<evidence type="ECO:0000256" key="5">
    <source>
        <dbReference type="ARBA" id="ARBA00022688"/>
    </source>
</evidence>
<keyword evidence="13" id="KW-0496">Mitochondrion</keyword>
<dbReference type="InterPro" id="IPR044878">
    <property type="entry name" value="UbiA_sf"/>
</dbReference>
<proteinExistence type="inferred from homology"/>
<dbReference type="PANTHER" id="PTHR11048">
    <property type="entry name" value="PRENYLTRANSFERASES"/>
    <property type="match status" value="1"/>
</dbReference>
<feature type="transmembrane region" description="Helical" evidence="13">
    <location>
        <begin position="163"/>
        <end position="187"/>
    </location>
</feature>
<comment type="catalytic activity">
    <reaction evidence="10">
        <text>all-trans-decaprenyl diphosphate + 4-hydroxybenzoate = 4-hydroxy-3-(all-trans-decaprenyl)benzoate + diphosphate</text>
        <dbReference type="Rhea" id="RHEA:44564"/>
        <dbReference type="ChEBI" id="CHEBI:17879"/>
        <dbReference type="ChEBI" id="CHEBI:33019"/>
        <dbReference type="ChEBI" id="CHEBI:60721"/>
        <dbReference type="ChEBI" id="CHEBI:84503"/>
        <dbReference type="EC" id="2.5.1.39"/>
    </reaction>
    <physiologicalReaction direction="left-to-right" evidence="10">
        <dbReference type="Rhea" id="RHEA:44565"/>
    </physiologicalReaction>
</comment>
<dbReference type="UniPathway" id="UPA00232"/>
<feature type="transmembrane region" description="Helical" evidence="13">
    <location>
        <begin position="138"/>
        <end position="157"/>
    </location>
</feature>
<dbReference type="FunFam" id="1.10.357.140:FF:000003">
    <property type="entry name" value="4-hydroxybenzoate polyprenyltransferase, mitochondrial"/>
    <property type="match status" value="1"/>
</dbReference>
<feature type="transmembrane region" description="Helical" evidence="13">
    <location>
        <begin position="234"/>
        <end position="252"/>
    </location>
</feature>
<keyword evidence="15" id="KW-1185">Reference proteome</keyword>
<evidence type="ECO:0000256" key="12">
    <source>
        <dbReference type="ARBA" id="ARBA00051182"/>
    </source>
</evidence>
<keyword evidence="7 13" id="KW-1133">Transmembrane helix</keyword>
<keyword evidence="5 13" id="KW-0831">Ubiquinone biosynthesis</keyword>